<evidence type="ECO:0000259" key="2">
    <source>
        <dbReference type="Pfam" id="PF14522"/>
    </source>
</evidence>
<name>K0NJF0_DESTT</name>
<evidence type="ECO:0000313" key="4">
    <source>
        <dbReference type="Proteomes" id="UP000007347"/>
    </source>
</evidence>
<dbReference type="Proteomes" id="UP000007347">
    <property type="component" value="Chromosome"/>
</dbReference>
<sequence length="114" mass="12641">MKPLKKIVILVSVIFFSSIFCVSAQNTGKKTILLNGGKKGNINFEHHMHQAIINDCLICHSFFPQKPGSLDESKDSGTIKAKQVMNTVCIKCHRDMKKAGKHYGPLQCSGCHIK</sequence>
<feature type="signal peptide" evidence="1">
    <location>
        <begin position="1"/>
        <end position="24"/>
    </location>
</feature>
<dbReference type="RefSeq" id="WP_014958206.1">
    <property type="nucleotide sequence ID" value="NC_018645.1"/>
</dbReference>
<dbReference type="Pfam" id="PF14522">
    <property type="entry name" value="Cytochrome_C7"/>
    <property type="match status" value="1"/>
</dbReference>
<feature type="domain" description="Cytochrome c7-like" evidence="2">
    <location>
        <begin position="43"/>
        <end position="112"/>
    </location>
</feature>
<accession>K0NJF0</accession>
<dbReference type="STRING" id="651182.TOL2_C28350"/>
<dbReference type="InterPro" id="IPR036280">
    <property type="entry name" value="Multihaem_cyt_sf"/>
</dbReference>
<proteinExistence type="predicted"/>
<dbReference type="InterPro" id="IPR029467">
    <property type="entry name" value="Cyt_c7-like"/>
</dbReference>
<dbReference type="HOGENOM" id="CLU_2117035_0_0_7"/>
<keyword evidence="1" id="KW-0732">Signal</keyword>
<dbReference type="CDD" id="cd08168">
    <property type="entry name" value="Cytochrom_C3"/>
    <property type="match status" value="1"/>
</dbReference>
<dbReference type="EMBL" id="FO203503">
    <property type="protein sequence ID" value="CCK80995.1"/>
    <property type="molecule type" value="Genomic_DNA"/>
</dbReference>
<protein>
    <submittedName>
        <fullName evidence="3">Predicted cyctchrome c, class III family protein</fullName>
    </submittedName>
</protein>
<gene>
    <name evidence="3" type="ordered locus">TOL2_C28350</name>
</gene>
<evidence type="ECO:0000256" key="1">
    <source>
        <dbReference type="SAM" id="SignalP"/>
    </source>
</evidence>
<organism evidence="3 4">
    <name type="scientific">Desulfobacula toluolica (strain DSM 7467 / Tol2)</name>
    <dbReference type="NCBI Taxonomy" id="651182"/>
    <lineage>
        <taxon>Bacteria</taxon>
        <taxon>Pseudomonadati</taxon>
        <taxon>Thermodesulfobacteriota</taxon>
        <taxon>Desulfobacteria</taxon>
        <taxon>Desulfobacterales</taxon>
        <taxon>Desulfobacteraceae</taxon>
        <taxon>Desulfobacula</taxon>
    </lineage>
</organism>
<feature type="chain" id="PRO_5003835179" evidence="1">
    <location>
        <begin position="25"/>
        <end position="114"/>
    </location>
</feature>
<evidence type="ECO:0000313" key="3">
    <source>
        <dbReference type="EMBL" id="CCK80995.1"/>
    </source>
</evidence>
<dbReference type="Gene3D" id="3.90.10.10">
    <property type="entry name" value="Cytochrome C3"/>
    <property type="match status" value="1"/>
</dbReference>
<dbReference type="OrthoDB" id="5421852at2"/>
<keyword evidence="4" id="KW-1185">Reference proteome</keyword>
<dbReference type="AlphaFoldDB" id="K0NJF0"/>
<dbReference type="KEGG" id="dto:TOL2_C28350"/>
<reference evidence="3 4" key="1">
    <citation type="journal article" date="2013" name="Environ. Microbiol.">
        <title>Complete genome, catabolic sub-proteomes and key-metabolites of Desulfobacula toluolica Tol2, a marine, aromatic compound-degrading, sulfate-reducing bacterium.</title>
        <authorList>
            <person name="Wohlbrand L."/>
            <person name="Jacob J.H."/>
            <person name="Kube M."/>
            <person name="Mussmann M."/>
            <person name="Jarling R."/>
            <person name="Beck A."/>
            <person name="Amann R."/>
            <person name="Wilkes H."/>
            <person name="Reinhardt R."/>
            <person name="Rabus R."/>
        </authorList>
    </citation>
    <scope>NUCLEOTIDE SEQUENCE [LARGE SCALE GENOMIC DNA]</scope>
    <source>
        <strain evidence="4">DSM 7467 / Tol2</strain>
    </source>
</reference>
<dbReference type="SUPFAM" id="SSF48695">
    <property type="entry name" value="Multiheme cytochromes"/>
    <property type="match status" value="1"/>
</dbReference>